<reference evidence="1 2" key="1">
    <citation type="submission" date="2016-02" db="EMBL/GenBank/DDBJ databases">
        <title>Genome analysis of coral dinoflagellate symbionts highlights evolutionary adaptations to a symbiotic lifestyle.</title>
        <authorList>
            <person name="Aranda M."/>
            <person name="Li Y."/>
            <person name="Liew Y.J."/>
            <person name="Baumgarten S."/>
            <person name="Simakov O."/>
            <person name="Wilson M."/>
            <person name="Piel J."/>
            <person name="Ashoor H."/>
            <person name="Bougouffa S."/>
            <person name="Bajic V.B."/>
            <person name="Ryu T."/>
            <person name="Ravasi T."/>
            <person name="Bayer T."/>
            <person name="Micklem G."/>
            <person name="Kim H."/>
            <person name="Bhak J."/>
            <person name="Lajeunesse T.C."/>
            <person name="Voolstra C.R."/>
        </authorList>
    </citation>
    <scope>NUCLEOTIDE SEQUENCE [LARGE SCALE GENOMIC DNA]</scope>
    <source>
        <strain evidence="1 2">CCMP2467</strain>
    </source>
</reference>
<dbReference type="InterPro" id="IPR036865">
    <property type="entry name" value="CRAL-TRIO_dom_sf"/>
</dbReference>
<comment type="caution">
    <text evidence="1">The sequence shown here is derived from an EMBL/GenBank/DDBJ whole genome shotgun (WGS) entry which is preliminary data.</text>
</comment>
<dbReference type="SMART" id="SM00516">
    <property type="entry name" value="SEC14"/>
    <property type="match status" value="1"/>
</dbReference>
<dbReference type="PANTHER" id="PTHR45657:SF1">
    <property type="entry name" value="CRAL-TRIO DOMAIN-CONTAINING PROTEIN YKL091C-RELATED"/>
    <property type="match status" value="1"/>
</dbReference>
<evidence type="ECO:0000313" key="1">
    <source>
        <dbReference type="EMBL" id="OLP92496.1"/>
    </source>
</evidence>
<proteinExistence type="predicted"/>
<dbReference type="InterPro" id="IPR036770">
    <property type="entry name" value="Ankyrin_rpt-contain_sf"/>
</dbReference>
<dbReference type="Gene3D" id="1.25.40.20">
    <property type="entry name" value="Ankyrin repeat-containing domain"/>
    <property type="match status" value="1"/>
</dbReference>
<dbReference type="PROSITE" id="PS50297">
    <property type="entry name" value="ANK_REP_REGION"/>
    <property type="match status" value="1"/>
</dbReference>
<dbReference type="OrthoDB" id="1434354at2759"/>
<dbReference type="PROSITE" id="PS50088">
    <property type="entry name" value="ANK_REPEAT"/>
    <property type="match status" value="1"/>
</dbReference>
<organism evidence="1 2">
    <name type="scientific">Symbiodinium microadriaticum</name>
    <name type="common">Dinoflagellate</name>
    <name type="synonym">Zooxanthella microadriatica</name>
    <dbReference type="NCBI Taxonomy" id="2951"/>
    <lineage>
        <taxon>Eukaryota</taxon>
        <taxon>Sar</taxon>
        <taxon>Alveolata</taxon>
        <taxon>Dinophyceae</taxon>
        <taxon>Suessiales</taxon>
        <taxon>Symbiodiniaceae</taxon>
        <taxon>Symbiodinium</taxon>
    </lineage>
</organism>
<gene>
    <name evidence="1" type="primary">SFH1</name>
    <name evidence="1" type="ORF">AK812_SmicGene25689</name>
</gene>
<keyword evidence="2" id="KW-1185">Reference proteome</keyword>
<accession>A0A1Q9DBA8</accession>
<name>A0A1Q9DBA8_SYMMI</name>
<dbReference type="SMART" id="SM00248">
    <property type="entry name" value="ANK"/>
    <property type="match status" value="1"/>
</dbReference>
<dbReference type="SUPFAM" id="SSF48403">
    <property type="entry name" value="Ankyrin repeat"/>
    <property type="match status" value="1"/>
</dbReference>
<dbReference type="EMBL" id="LSRX01000619">
    <property type="protein sequence ID" value="OLP92496.1"/>
    <property type="molecule type" value="Genomic_DNA"/>
</dbReference>
<sequence>MPCNINAMPRVQARPGIGTAACLIAISAISSLPCRAPLFARPWSRAGRRSQLSKSCQAAALGFDPDPNELKKLDRALPQYMLDFFEGNEAKAMRRWVETLQWRCEIDDDGIFTRPNPDFFKIQRHFPTSIHLPDKAGRLTYWNRVGNWDSSGLDEDGLTIERIRDDYVWQTLFTWDIWLKRDDKQHLTIIMDMDGFRISQITPKLLRIFSASFNAVQAHMPDREHLVLVVNAPDWWRTVWSIFRPFLAKKQQERLRVCVGRDESFETLREFIDVKNLPEAYGGSGIKLGSAPANLQRQKYAAEDKSLLPQSFGSCGRMGTLAEVKDVALGGNELVTQDGLPTGVPRSQQKIVKWEHQPGHKPFTSYKLPKWVKHPDAQKAAMFLQPEDYMGSKRRHNIHSWNVAHIGAQCAMFEGQGFKMLAKATSEEINAPDTLEGFTPLHWAVLSDNPKAVIWLLKNGADKDAKDAQGRTAEDLIEDFWGDFHQRYWGNFPKQDGLPQVDKVFPKRIKQMKDAFKLTFAATDSDIDGYKNIEV</sequence>
<evidence type="ECO:0000313" key="2">
    <source>
        <dbReference type="Proteomes" id="UP000186817"/>
    </source>
</evidence>
<dbReference type="PANTHER" id="PTHR45657">
    <property type="entry name" value="CRAL-TRIO DOMAIN-CONTAINING PROTEIN YKL091C-RELATED"/>
    <property type="match status" value="1"/>
</dbReference>
<dbReference type="SUPFAM" id="SSF52087">
    <property type="entry name" value="CRAL/TRIO domain"/>
    <property type="match status" value="1"/>
</dbReference>
<protein>
    <submittedName>
        <fullName evidence="1">Phosphatidylinositol/phosphatidylcholine transfer protein SFH1</fullName>
    </submittedName>
</protein>
<dbReference type="AlphaFoldDB" id="A0A1Q9DBA8"/>
<dbReference type="CDD" id="cd00170">
    <property type="entry name" value="SEC14"/>
    <property type="match status" value="1"/>
</dbReference>
<dbReference type="PROSITE" id="PS50191">
    <property type="entry name" value="CRAL_TRIO"/>
    <property type="match status" value="1"/>
</dbReference>
<dbReference type="Pfam" id="PF00023">
    <property type="entry name" value="Ank"/>
    <property type="match status" value="1"/>
</dbReference>
<dbReference type="InterPro" id="IPR002110">
    <property type="entry name" value="Ankyrin_rpt"/>
</dbReference>
<dbReference type="InterPro" id="IPR051026">
    <property type="entry name" value="PI/PC_transfer"/>
</dbReference>
<dbReference type="InterPro" id="IPR001251">
    <property type="entry name" value="CRAL-TRIO_dom"/>
</dbReference>
<dbReference type="Pfam" id="PF00650">
    <property type="entry name" value="CRAL_TRIO"/>
    <property type="match status" value="1"/>
</dbReference>
<dbReference type="Proteomes" id="UP000186817">
    <property type="component" value="Unassembled WGS sequence"/>
</dbReference>
<dbReference type="Gene3D" id="3.40.525.10">
    <property type="entry name" value="CRAL-TRIO lipid binding domain"/>
    <property type="match status" value="1"/>
</dbReference>